<evidence type="ECO:0000259" key="5">
    <source>
        <dbReference type="PROSITE" id="PS01124"/>
    </source>
</evidence>
<dbReference type="PROSITE" id="PS01124">
    <property type="entry name" value="HTH_ARAC_FAMILY_2"/>
    <property type="match status" value="1"/>
</dbReference>
<dbReference type="SMART" id="SM00448">
    <property type="entry name" value="REC"/>
    <property type="match status" value="1"/>
</dbReference>
<dbReference type="SUPFAM" id="SSF46689">
    <property type="entry name" value="Homeodomain-like"/>
    <property type="match status" value="2"/>
</dbReference>
<dbReference type="PROSITE" id="PS50110">
    <property type="entry name" value="RESPONSE_REGULATORY"/>
    <property type="match status" value="1"/>
</dbReference>
<gene>
    <name evidence="7" type="ORF">MJA45_27430</name>
</gene>
<keyword evidence="3" id="KW-0804">Transcription</keyword>
<keyword evidence="8" id="KW-1185">Reference proteome</keyword>
<dbReference type="AlphaFoldDB" id="A0AA96LCN1"/>
<evidence type="ECO:0000256" key="4">
    <source>
        <dbReference type="PROSITE-ProRule" id="PRU00169"/>
    </source>
</evidence>
<evidence type="ECO:0000313" key="8">
    <source>
        <dbReference type="Proteomes" id="UP001305702"/>
    </source>
</evidence>
<feature type="domain" description="Response regulatory" evidence="6">
    <location>
        <begin position="3"/>
        <end position="120"/>
    </location>
</feature>
<dbReference type="PROSITE" id="PS00041">
    <property type="entry name" value="HTH_ARAC_FAMILY_1"/>
    <property type="match status" value="1"/>
</dbReference>
<dbReference type="Gene3D" id="1.10.10.60">
    <property type="entry name" value="Homeodomain-like"/>
    <property type="match status" value="2"/>
</dbReference>
<protein>
    <submittedName>
        <fullName evidence="7">Response regulator</fullName>
    </submittedName>
</protein>
<dbReference type="KEGG" id="paun:MJA45_27430"/>
<dbReference type="PANTHER" id="PTHR43280:SF28">
    <property type="entry name" value="HTH-TYPE TRANSCRIPTIONAL ACTIVATOR RHAS"/>
    <property type="match status" value="1"/>
</dbReference>
<dbReference type="GO" id="GO:0000160">
    <property type="term" value="P:phosphorelay signal transduction system"/>
    <property type="evidence" value="ECO:0007669"/>
    <property type="project" value="InterPro"/>
</dbReference>
<dbReference type="EMBL" id="CP130318">
    <property type="protein sequence ID" value="WNQ11287.1"/>
    <property type="molecule type" value="Genomic_DNA"/>
</dbReference>
<reference evidence="7 8" key="1">
    <citation type="submission" date="2022-02" db="EMBL/GenBank/DDBJ databases">
        <title>Paenibacillus sp. MBLB1776 Whole Genome Shotgun Sequencing.</title>
        <authorList>
            <person name="Hwang C.Y."/>
            <person name="Cho E.-S."/>
            <person name="Seo M.-J."/>
        </authorList>
    </citation>
    <scope>NUCLEOTIDE SEQUENCE [LARGE SCALE GENOMIC DNA]</scope>
    <source>
        <strain evidence="7 8">MBLB1776</strain>
    </source>
</reference>
<keyword evidence="4" id="KW-0597">Phosphoprotein</keyword>
<dbReference type="Pfam" id="PF12833">
    <property type="entry name" value="HTH_18"/>
    <property type="match status" value="1"/>
</dbReference>
<sequence length="559" mass="64665">MYRLLVVDDEPIIVDGIYRLLQEEEGLELDLYRAYSGDEALEKLSWMRFDIVLSDIRMPGMSGLELQGHITDRWPACKVIFLTGHPDFEYVQAALRGKSIDYILKTESDEEVVASVRKAMDALKAESQNARFLDKAAEQLQLAIPTLQRDYLQGLCEGTKTWSSLKPELLKELHIPLRFQEPLLVVIGRVDRWPDSISKASDKALMMFAIHNIAKEYFMPCSIQAVNTDYNRFIWLLQPEASPVSPLPAADPSWIRTIRFVHGTLERIQAASLQLLKVPISVAAGKSAVEWKDLSSCYDKLRKGLSRGLGIGQGTMIIEDQQTEESARENEMQKQTIRHLVKKLTASDFHFENVDKEEFMKLILDISVRLEPFYEETDFFLELYYAVAAHLLSQVNRWGDRGTQLKEVHLDKIANYQLHATRREAFQYLIQAALQLFESRDSEKTEHTRQVVETINRYVEEHLDKDLSLTTLSEIIYLNPYYMSRLYKQITGINLSEYITEARLKKAKKLVTESQMKMHEIARQVGFESPAYFTRIFKKNMGRTPQEYRELSRTRRSGM</sequence>
<evidence type="ECO:0000256" key="1">
    <source>
        <dbReference type="ARBA" id="ARBA00023015"/>
    </source>
</evidence>
<dbReference type="Pfam" id="PF00072">
    <property type="entry name" value="Response_reg"/>
    <property type="match status" value="1"/>
</dbReference>
<keyword evidence="1" id="KW-0805">Transcription regulation</keyword>
<dbReference type="SMART" id="SM00342">
    <property type="entry name" value="HTH_ARAC"/>
    <property type="match status" value="1"/>
</dbReference>
<accession>A0AA96LCN1</accession>
<feature type="modified residue" description="4-aspartylphosphate" evidence="4">
    <location>
        <position position="55"/>
    </location>
</feature>
<feature type="domain" description="HTH araC/xylS-type" evidence="5">
    <location>
        <begin position="453"/>
        <end position="551"/>
    </location>
</feature>
<dbReference type="GO" id="GO:0003700">
    <property type="term" value="F:DNA-binding transcription factor activity"/>
    <property type="evidence" value="ECO:0007669"/>
    <property type="project" value="InterPro"/>
</dbReference>
<evidence type="ECO:0000256" key="3">
    <source>
        <dbReference type="ARBA" id="ARBA00023163"/>
    </source>
</evidence>
<proteinExistence type="predicted"/>
<dbReference type="SUPFAM" id="SSF52172">
    <property type="entry name" value="CheY-like"/>
    <property type="match status" value="1"/>
</dbReference>
<evidence type="ECO:0000313" key="7">
    <source>
        <dbReference type="EMBL" id="WNQ11287.1"/>
    </source>
</evidence>
<dbReference type="Gene3D" id="3.40.50.2300">
    <property type="match status" value="1"/>
</dbReference>
<evidence type="ECO:0000256" key="2">
    <source>
        <dbReference type="ARBA" id="ARBA00023125"/>
    </source>
</evidence>
<dbReference type="InterPro" id="IPR001789">
    <property type="entry name" value="Sig_transdc_resp-reg_receiver"/>
</dbReference>
<keyword evidence="2" id="KW-0238">DNA-binding</keyword>
<dbReference type="InterPro" id="IPR018060">
    <property type="entry name" value="HTH_AraC"/>
</dbReference>
<dbReference type="GO" id="GO:0043565">
    <property type="term" value="F:sequence-specific DNA binding"/>
    <property type="evidence" value="ECO:0007669"/>
    <property type="project" value="InterPro"/>
</dbReference>
<dbReference type="InterPro" id="IPR018062">
    <property type="entry name" value="HTH_AraC-typ_CS"/>
</dbReference>
<dbReference type="PRINTS" id="PR00032">
    <property type="entry name" value="HTHARAC"/>
</dbReference>
<dbReference type="RefSeq" id="WP_315605063.1">
    <property type="nucleotide sequence ID" value="NZ_CP130318.1"/>
</dbReference>
<dbReference type="CDD" id="cd17536">
    <property type="entry name" value="REC_YesN-like"/>
    <property type="match status" value="1"/>
</dbReference>
<dbReference type="Proteomes" id="UP001305702">
    <property type="component" value="Chromosome"/>
</dbReference>
<dbReference type="PANTHER" id="PTHR43280">
    <property type="entry name" value="ARAC-FAMILY TRANSCRIPTIONAL REGULATOR"/>
    <property type="match status" value="1"/>
</dbReference>
<organism evidence="7 8">
    <name type="scientific">Paenibacillus aurantius</name>
    <dbReference type="NCBI Taxonomy" id="2918900"/>
    <lineage>
        <taxon>Bacteria</taxon>
        <taxon>Bacillati</taxon>
        <taxon>Bacillota</taxon>
        <taxon>Bacilli</taxon>
        <taxon>Bacillales</taxon>
        <taxon>Paenibacillaceae</taxon>
        <taxon>Paenibacillus</taxon>
    </lineage>
</organism>
<name>A0AA96LCN1_9BACL</name>
<dbReference type="InterPro" id="IPR020449">
    <property type="entry name" value="Tscrpt_reg_AraC-type_HTH"/>
</dbReference>
<evidence type="ECO:0000259" key="6">
    <source>
        <dbReference type="PROSITE" id="PS50110"/>
    </source>
</evidence>
<dbReference type="InterPro" id="IPR009057">
    <property type="entry name" value="Homeodomain-like_sf"/>
</dbReference>
<dbReference type="InterPro" id="IPR011006">
    <property type="entry name" value="CheY-like_superfamily"/>
</dbReference>